<feature type="binding site" evidence="3">
    <location>
        <position position="57"/>
    </location>
    <ligand>
        <name>Zn(2+)</name>
        <dbReference type="ChEBI" id="CHEBI:29105"/>
        <label>2</label>
    </ligand>
</feature>
<reference evidence="5" key="2">
    <citation type="journal article" date="2018" name="Environ. Sci. Technol.">
        <title>The Toxicogenome of Hyalella azteca: A Model for Sediment Ecotoxicology and Evolutionary Toxicology.</title>
        <authorList>
            <person name="Poynton H.C."/>
            <person name="Hasenbein S."/>
            <person name="Benoit J.B."/>
            <person name="Sepulveda M.S."/>
            <person name="Poelchau M.F."/>
            <person name="Hughes D.S.T."/>
            <person name="Murali S.C."/>
            <person name="Chen S."/>
            <person name="Glastad K.M."/>
            <person name="Goodisman M.A.D."/>
            <person name="Werren J.H."/>
            <person name="Vineis J.H."/>
            <person name="Bowen J.L."/>
            <person name="Friedrich M."/>
            <person name="Jones J."/>
            <person name="Robertson H.M."/>
            <person name="Feyereisen R."/>
            <person name="Mechler-Hickson A."/>
            <person name="Mathers N."/>
            <person name="Lee C.E."/>
            <person name="Colbourne J.K."/>
            <person name="Biales A."/>
            <person name="Johnston J.S."/>
            <person name="Wellborn G.A."/>
            <person name="Rosendale A.J."/>
            <person name="Cridge A.G."/>
            <person name="Munoz-Torres M.C."/>
            <person name="Bain P.A."/>
            <person name="Manny A.R."/>
            <person name="Major K.M."/>
            <person name="Lambert F.N."/>
            <person name="Vulpe C.D."/>
            <person name="Tuck P."/>
            <person name="Blalock B.J."/>
            <person name="Lin Y.Y."/>
            <person name="Smith M.E."/>
            <person name="Ochoa-Acuna H."/>
            <person name="Chen M.M."/>
            <person name="Childers C.P."/>
            <person name="Qu J."/>
            <person name="Dugan S."/>
            <person name="Lee S.L."/>
            <person name="Chao H."/>
            <person name="Dinh H."/>
            <person name="Han Y."/>
            <person name="Doddapaneni H."/>
            <person name="Worley K.C."/>
            <person name="Muzny D.M."/>
            <person name="Gibbs R.A."/>
            <person name="Richards S."/>
        </authorList>
    </citation>
    <scope>NUCLEOTIDE SEQUENCE</scope>
    <source>
        <strain evidence="5">HAZT.00-mixed</strain>
        <tissue evidence="5">Whole organism</tissue>
    </source>
</reference>
<dbReference type="EC" id="3.1.3.1" evidence="1"/>
<keyword evidence="3" id="KW-0479">Metal-binding</keyword>
<feature type="binding site" evidence="3">
    <location>
        <position position="421"/>
    </location>
    <ligand>
        <name>Zn(2+)</name>
        <dbReference type="ChEBI" id="CHEBI:29105"/>
        <label>2</label>
    </ligand>
</feature>
<gene>
    <name evidence="5" type="ORF">HAZT_HAZT010200</name>
</gene>
<dbReference type="GO" id="GO:0046872">
    <property type="term" value="F:metal ion binding"/>
    <property type="evidence" value="ECO:0007669"/>
    <property type="project" value="UniProtKB-KW"/>
</dbReference>
<sequence>MQNTQILVLCIFGHVIKLFDRSDSAFWNARCQAELADQLAKTPIVSQAKNVIVFLGDGTGIATFTAARLLKGQRSGKYELEQSAWERFPFSSIIKTYNTNMQVTDSAASSTAYLNGVKGNQATIGVDANVLLGDCLAMNIEQFHTESVLKNFQDAGRSTGIVTTTRVTHASPAGNYAHIAERHWENDNDIEDYNGDPDACDDIAEQLVLGNTGSKIKVIMGGGRKKFLPEDAVDPEGETSGRRKDGQNLIDTWINQKNLLGTNSYVWNRSELLAVDTANTDYLLGLFDYSHMEYRVDNDASNPTLSEMTRAAIEVLQRDVNGFFLFVEGQFFQIEEFFCCLRLSCTLLTQFTVLLFVHRISCSTLLLLHTFRLFRGLIDTAHHLNEHRSAVEEAFEFEKAVEVAVSMTDVQDTLIIVTADHSQPMTINGYPSRGSDILGLASVSDVDNMPFTTLMYTNGPGFRDQKNDLRPNPVDENYEDPHYVAQATVPMVESNHNGEDVILYARGPHAHLFTGIHENAYIPHAIRCVHPPRDQVRTSPTRSGAYILHAIRCVHPKRDQVRTSSTRSGAYIRHAIRYAACVGSGLSFCSADA</sequence>
<dbReference type="SUPFAM" id="SSF53649">
    <property type="entry name" value="Alkaline phosphatase-like"/>
    <property type="match status" value="1"/>
</dbReference>
<dbReference type="PANTHER" id="PTHR11596">
    <property type="entry name" value="ALKALINE PHOSPHATASE"/>
    <property type="match status" value="1"/>
</dbReference>
<dbReference type="PANTHER" id="PTHR11596:SF91">
    <property type="entry name" value="ALKALINE PHOSPHATASE-RELATED"/>
    <property type="match status" value="1"/>
</dbReference>
<dbReference type="Proteomes" id="UP000711488">
    <property type="component" value="Unassembled WGS sequence"/>
</dbReference>
<comment type="cofactor">
    <cofactor evidence="3">
        <name>Mg(2+)</name>
        <dbReference type="ChEBI" id="CHEBI:18420"/>
    </cofactor>
    <text evidence="3">Binds 1 Mg(2+) ion.</text>
</comment>
<feature type="binding site" evidence="3">
    <location>
        <position position="57"/>
    </location>
    <ligand>
        <name>Mg(2+)</name>
        <dbReference type="ChEBI" id="CHEBI:18420"/>
    </ligand>
</feature>
<name>A0A6A0H3Y7_HYAAZ</name>
<comment type="caution">
    <text evidence="5">The sequence shown here is derived from an EMBL/GenBank/DDBJ whole genome shotgun (WGS) entry which is preliminary data.</text>
</comment>
<comment type="similarity">
    <text evidence="4">Belongs to the alkaline phosphatase family.</text>
</comment>
<dbReference type="AlphaFoldDB" id="A0A6A0H3Y7"/>
<feature type="binding site" evidence="3">
    <location>
        <position position="379"/>
    </location>
    <ligand>
        <name>Zn(2+)</name>
        <dbReference type="ChEBI" id="CHEBI:29105"/>
        <label>2</label>
    </ligand>
</feature>
<feature type="binding site" evidence="3">
    <location>
        <position position="420"/>
    </location>
    <ligand>
        <name>Zn(2+)</name>
        <dbReference type="ChEBI" id="CHEBI:29105"/>
        <label>2</label>
    </ligand>
</feature>
<accession>A0A6A0H3Y7</accession>
<feature type="binding site" evidence="3">
    <location>
        <position position="496"/>
    </location>
    <ligand>
        <name>Zn(2+)</name>
        <dbReference type="ChEBI" id="CHEBI:29105"/>
        <label>2</label>
    </ligand>
</feature>
<feature type="binding site" evidence="3">
    <location>
        <position position="328"/>
    </location>
    <ligand>
        <name>Mg(2+)</name>
        <dbReference type="ChEBI" id="CHEBI:18420"/>
    </ligand>
</feature>
<evidence type="ECO:0000256" key="4">
    <source>
        <dbReference type="RuleBase" id="RU003946"/>
    </source>
</evidence>
<reference evidence="5" key="3">
    <citation type="submission" date="2019-06" db="EMBL/GenBank/DDBJ databases">
        <authorList>
            <person name="Poynton C."/>
            <person name="Hasenbein S."/>
            <person name="Benoit J.B."/>
            <person name="Sepulveda M.S."/>
            <person name="Poelchau M.F."/>
            <person name="Murali S.C."/>
            <person name="Chen S."/>
            <person name="Glastad K.M."/>
            <person name="Werren J.H."/>
            <person name="Vineis J.H."/>
            <person name="Bowen J.L."/>
            <person name="Friedrich M."/>
            <person name="Jones J."/>
            <person name="Robertson H.M."/>
            <person name="Feyereisen R."/>
            <person name="Mechler-Hickson A."/>
            <person name="Mathers N."/>
            <person name="Lee C.E."/>
            <person name="Colbourne J.K."/>
            <person name="Biales A."/>
            <person name="Johnston J.S."/>
            <person name="Wellborn G.A."/>
            <person name="Rosendale A.J."/>
            <person name="Cridge A.G."/>
            <person name="Munoz-Torres M.C."/>
            <person name="Bain P.A."/>
            <person name="Manny A.R."/>
            <person name="Major K.M."/>
            <person name="Lambert F.N."/>
            <person name="Vulpe C.D."/>
            <person name="Tuck P."/>
            <person name="Blalock B.J."/>
            <person name="Lin Y.-Y."/>
            <person name="Smith M.E."/>
            <person name="Ochoa-Acuna H."/>
            <person name="Chen M.-J.M."/>
            <person name="Childers C.P."/>
            <person name="Qu J."/>
            <person name="Dugan S."/>
            <person name="Lee S.L."/>
            <person name="Chao H."/>
            <person name="Dinh H."/>
            <person name="Han Y."/>
            <person name="Doddapaneni H."/>
            <person name="Worley K.C."/>
            <person name="Muzny D.M."/>
            <person name="Gibbs R.A."/>
            <person name="Richards S."/>
        </authorList>
    </citation>
    <scope>NUCLEOTIDE SEQUENCE</scope>
    <source>
        <strain evidence="5">HAZT.00-mixed</strain>
        <tissue evidence="5">Whole organism</tissue>
    </source>
</reference>
<reference evidence="5" key="1">
    <citation type="submission" date="2014-08" db="EMBL/GenBank/DDBJ databases">
        <authorList>
            <person name="Murali S."/>
            <person name="Richards S."/>
            <person name="Bandaranaike D."/>
            <person name="Bellair M."/>
            <person name="Blankenburg K."/>
            <person name="Chao H."/>
            <person name="Dinh H."/>
            <person name="Doddapaneni H."/>
            <person name="Dugan-Rocha S."/>
            <person name="Elkadiri S."/>
            <person name="Gnanaolivu R."/>
            <person name="Hughes D."/>
            <person name="Lee S."/>
            <person name="Li M."/>
            <person name="Ming W."/>
            <person name="Munidasa M."/>
            <person name="Muniz J."/>
            <person name="Nguyen L."/>
            <person name="Osuji N."/>
            <person name="Pu L.-L."/>
            <person name="Puazo M."/>
            <person name="Skinner E."/>
            <person name="Qu C."/>
            <person name="Quiroz J."/>
            <person name="Raj R."/>
            <person name="Weissenberger G."/>
            <person name="Xin Y."/>
            <person name="Zou X."/>
            <person name="Han Y."/>
            <person name="Worley K."/>
            <person name="Muzny D."/>
            <person name="Gibbs R."/>
        </authorList>
    </citation>
    <scope>NUCLEOTIDE SEQUENCE</scope>
    <source>
        <strain evidence="5">HAZT.00-mixed</strain>
        <tissue evidence="5">Whole organism</tissue>
    </source>
</reference>
<evidence type="ECO:0000256" key="2">
    <source>
        <dbReference type="PIRSR" id="PIRSR601952-1"/>
    </source>
</evidence>
<dbReference type="InterPro" id="IPR017850">
    <property type="entry name" value="Alkaline_phosphatase_core_sf"/>
</dbReference>
<dbReference type="Pfam" id="PF00245">
    <property type="entry name" value="Alk_phosphatase"/>
    <property type="match status" value="2"/>
</dbReference>
<feature type="active site" description="Phosphoserine intermediate" evidence="2">
    <location>
        <position position="106"/>
    </location>
</feature>
<feature type="binding site" evidence="3">
    <location>
        <position position="171"/>
    </location>
    <ligand>
        <name>Mg(2+)</name>
        <dbReference type="ChEBI" id="CHEBI:18420"/>
    </ligand>
</feature>
<keyword evidence="3" id="KW-0862">Zinc</keyword>
<dbReference type="CDD" id="cd16012">
    <property type="entry name" value="ALP"/>
    <property type="match status" value="1"/>
</dbReference>
<evidence type="ECO:0000313" key="5">
    <source>
        <dbReference type="EMBL" id="KAA0198444.1"/>
    </source>
</evidence>
<evidence type="ECO:0000256" key="1">
    <source>
        <dbReference type="ARBA" id="ARBA00012647"/>
    </source>
</evidence>
<proteinExistence type="inferred from homology"/>
<dbReference type="Gene3D" id="3.40.720.10">
    <property type="entry name" value="Alkaline Phosphatase, subunit A"/>
    <property type="match status" value="2"/>
</dbReference>
<comment type="cofactor">
    <cofactor evidence="3">
        <name>Zn(2+)</name>
        <dbReference type="ChEBI" id="CHEBI:29105"/>
    </cofactor>
    <text evidence="3">Binds 2 Zn(2+) ions.</text>
</comment>
<dbReference type="OrthoDB" id="6344440at2759"/>
<organism evidence="5">
    <name type="scientific">Hyalella azteca</name>
    <name type="common">Amphipod</name>
    <dbReference type="NCBI Taxonomy" id="294128"/>
    <lineage>
        <taxon>Eukaryota</taxon>
        <taxon>Metazoa</taxon>
        <taxon>Ecdysozoa</taxon>
        <taxon>Arthropoda</taxon>
        <taxon>Crustacea</taxon>
        <taxon>Multicrustacea</taxon>
        <taxon>Malacostraca</taxon>
        <taxon>Eumalacostraca</taxon>
        <taxon>Peracarida</taxon>
        <taxon>Amphipoda</taxon>
        <taxon>Senticaudata</taxon>
        <taxon>Talitrida</taxon>
        <taxon>Talitroidea</taxon>
        <taxon>Hyalellidae</taxon>
        <taxon>Hyalella</taxon>
    </lineage>
</organism>
<protein>
    <recommendedName>
        <fullName evidence="1">alkaline phosphatase</fullName>
        <ecNumber evidence="1">3.1.3.1</ecNumber>
    </recommendedName>
</protein>
<dbReference type="GO" id="GO:0004035">
    <property type="term" value="F:alkaline phosphatase activity"/>
    <property type="evidence" value="ECO:0007669"/>
    <property type="project" value="UniProtKB-EC"/>
</dbReference>
<dbReference type="InterPro" id="IPR001952">
    <property type="entry name" value="Alkaline_phosphatase"/>
</dbReference>
<evidence type="ECO:0000256" key="3">
    <source>
        <dbReference type="PIRSR" id="PIRSR601952-2"/>
    </source>
</evidence>
<feature type="binding site" evidence="3">
    <location>
        <position position="169"/>
    </location>
    <ligand>
        <name>Mg(2+)</name>
        <dbReference type="ChEBI" id="CHEBI:18420"/>
    </ligand>
</feature>
<feature type="binding site" evidence="3">
    <location>
        <position position="383"/>
    </location>
    <ligand>
        <name>Zn(2+)</name>
        <dbReference type="ChEBI" id="CHEBI:29105"/>
        <label>2</label>
    </ligand>
</feature>
<keyword evidence="3" id="KW-0460">Magnesium</keyword>
<dbReference type="SMART" id="SM00098">
    <property type="entry name" value="alkPPc"/>
    <property type="match status" value="1"/>
</dbReference>
<dbReference type="PRINTS" id="PR00113">
    <property type="entry name" value="ALKPHPHTASE"/>
</dbReference>
<dbReference type="EMBL" id="JQDR03007557">
    <property type="protein sequence ID" value="KAA0198444.1"/>
    <property type="molecule type" value="Genomic_DNA"/>
</dbReference>